<dbReference type="PANTHER" id="PTHR30012:SF0">
    <property type="entry name" value="TYPE II SECRETION SYSTEM PROTEIN F-RELATED"/>
    <property type="match status" value="1"/>
</dbReference>
<feature type="domain" description="Type II secretion system protein GspF" evidence="8">
    <location>
        <begin position="14"/>
        <end position="134"/>
    </location>
</feature>
<dbReference type="Proteomes" id="UP000570010">
    <property type="component" value="Unassembled WGS sequence"/>
</dbReference>
<keyword evidence="4 7" id="KW-0812">Transmembrane</keyword>
<dbReference type="EMBL" id="JACEIO010000002">
    <property type="protein sequence ID" value="MBA4535806.1"/>
    <property type="molecule type" value="Genomic_DNA"/>
</dbReference>
<reference evidence="10 11" key="1">
    <citation type="submission" date="2020-02" db="EMBL/GenBank/DDBJ databases">
        <title>Bacillus aquiflavi sp. nov., isolated from yellow water of strong flavor Chinese baijiu in Yibin region of China.</title>
        <authorList>
            <person name="Xie J."/>
        </authorList>
    </citation>
    <scope>NUCLEOTIDE SEQUENCE [LARGE SCALE GENOMIC DNA]</scope>
    <source>
        <strain evidence="10 11">3H-10</strain>
    </source>
</reference>
<protein>
    <submittedName>
        <fullName evidence="10">Type II secretion system F family protein</fullName>
    </submittedName>
</protein>
<organism evidence="10 11">
    <name type="scientific">Bacillus aquiflavi</name>
    <dbReference type="NCBI Taxonomy" id="2672567"/>
    <lineage>
        <taxon>Bacteria</taxon>
        <taxon>Bacillati</taxon>
        <taxon>Bacillota</taxon>
        <taxon>Bacilli</taxon>
        <taxon>Bacillales</taxon>
        <taxon>Bacillaceae</taxon>
        <taxon>Bacillus</taxon>
    </lineage>
</organism>
<keyword evidence="6 7" id="KW-0472">Membrane</keyword>
<gene>
    <name evidence="10" type="ORF">G4D64_01300</name>
    <name evidence="9" type="ORF">H1Z61_01300</name>
</gene>
<evidence type="ECO:0000256" key="7">
    <source>
        <dbReference type="SAM" id="Phobius"/>
    </source>
</evidence>
<feature type="transmembrane region" description="Helical" evidence="7">
    <location>
        <begin position="316"/>
        <end position="337"/>
    </location>
</feature>
<accession>A0A6B3VT87</accession>
<dbReference type="RefSeq" id="WP_163239324.1">
    <property type="nucleotide sequence ID" value="NZ_JAAIWN010000002.1"/>
</dbReference>
<evidence type="ECO:0000256" key="6">
    <source>
        <dbReference type="ARBA" id="ARBA00023136"/>
    </source>
</evidence>
<evidence type="ECO:0000256" key="1">
    <source>
        <dbReference type="ARBA" id="ARBA00004651"/>
    </source>
</evidence>
<dbReference type="EMBL" id="JAAIWN010000002">
    <property type="protein sequence ID" value="NEY80182.1"/>
    <property type="molecule type" value="Genomic_DNA"/>
</dbReference>
<evidence type="ECO:0000313" key="9">
    <source>
        <dbReference type="EMBL" id="MBA4535806.1"/>
    </source>
</evidence>
<dbReference type="InterPro" id="IPR042094">
    <property type="entry name" value="T2SS_GspF_sf"/>
</dbReference>
<comment type="caution">
    <text evidence="10">The sequence shown here is derived from an EMBL/GenBank/DDBJ whole genome shotgun (WGS) entry which is preliminary data.</text>
</comment>
<sequence>MRRYKWSIREQANFLKYTGELIERGYPLSEAIESLTFQLKEKRKKEIGDCLEFLKEGRSFSYILTKLGFKEDLIGYVFFAEQHGGLANALQDGSEVMLKRRKDIERLLKLLYYPLILIFITILLFIAVENMLLPRFTSLFNTLQLEANFFMIFVKSFAEVLPIIVPVSFIIILLFLSYYVLFFRKLPSLQQKQLLVRLPFSGSFCKLLYTHYFAIQLSYLLSGGIPIYDALIIFEKNKNQRFYHEIGMRIRQQLVKGEKLEKILSAYSFFEEELSKIVAHGQKNGKLDKELFFYSHYCLRKLEEKTEKGLKVVQPVLYSTIGLLIISMYLAILLPMFQLLDGF</sequence>
<dbReference type="AlphaFoldDB" id="A0A6B3VT87"/>
<name>A0A6B3VT87_9BACI</name>
<evidence type="ECO:0000256" key="4">
    <source>
        <dbReference type="ARBA" id="ARBA00022692"/>
    </source>
</evidence>
<dbReference type="PANTHER" id="PTHR30012">
    <property type="entry name" value="GENERAL SECRETION PATHWAY PROTEIN"/>
    <property type="match status" value="1"/>
</dbReference>
<feature type="transmembrane region" description="Helical" evidence="7">
    <location>
        <begin position="160"/>
        <end position="182"/>
    </location>
</feature>
<proteinExistence type="inferred from homology"/>
<dbReference type="GO" id="GO:0005886">
    <property type="term" value="C:plasma membrane"/>
    <property type="evidence" value="ECO:0007669"/>
    <property type="project" value="UniProtKB-SubCell"/>
</dbReference>
<dbReference type="Pfam" id="PF00482">
    <property type="entry name" value="T2SSF"/>
    <property type="match status" value="2"/>
</dbReference>
<evidence type="ECO:0000313" key="10">
    <source>
        <dbReference type="EMBL" id="NEY80182.1"/>
    </source>
</evidence>
<dbReference type="NCBIfam" id="NF041012">
    <property type="entry name" value="T4P_ComGB"/>
    <property type="match status" value="1"/>
</dbReference>
<comment type="similarity">
    <text evidence="2">Belongs to the GSP F family.</text>
</comment>
<dbReference type="PRINTS" id="PR00812">
    <property type="entry name" value="BCTERIALGSPF"/>
</dbReference>
<evidence type="ECO:0000259" key="8">
    <source>
        <dbReference type="Pfam" id="PF00482"/>
    </source>
</evidence>
<keyword evidence="3" id="KW-1003">Cell membrane</keyword>
<evidence type="ECO:0000256" key="3">
    <source>
        <dbReference type="ARBA" id="ARBA00022475"/>
    </source>
</evidence>
<keyword evidence="11" id="KW-1185">Reference proteome</keyword>
<dbReference type="Proteomes" id="UP000472971">
    <property type="component" value="Unassembled WGS sequence"/>
</dbReference>
<reference evidence="9 12" key="2">
    <citation type="submission" date="2020-07" db="EMBL/GenBank/DDBJ databases">
        <authorList>
            <person name="Feng H."/>
        </authorList>
    </citation>
    <scope>NUCLEOTIDE SEQUENCE [LARGE SCALE GENOMIC DNA]</scope>
    <source>
        <strain evidence="12">s-12</strain>
        <strain evidence="9">S-12</strain>
    </source>
</reference>
<keyword evidence="5 7" id="KW-1133">Transmembrane helix</keyword>
<feature type="domain" description="Type II secretion system protein GspF" evidence="8">
    <location>
        <begin position="213"/>
        <end position="335"/>
    </location>
</feature>
<feature type="transmembrane region" description="Helical" evidence="7">
    <location>
        <begin position="110"/>
        <end position="128"/>
    </location>
</feature>
<evidence type="ECO:0000313" key="11">
    <source>
        <dbReference type="Proteomes" id="UP000472971"/>
    </source>
</evidence>
<comment type="subcellular location">
    <subcellularLocation>
        <location evidence="1">Cell membrane</location>
        <topology evidence="1">Multi-pass membrane protein</topology>
    </subcellularLocation>
</comment>
<dbReference type="InterPro" id="IPR018076">
    <property type="entry name" value="T2SS_GspF_dom"/>
</dbReference>
<dbReference type="InterPro" id="IPR047692">
    <property type="entry name" value="T4P_ComGB"/>
</dbReference>
<evidence type="ECO:0000313" key="12">
    <source>
        <dbReference type="Proteomes" id="UP000570010"/>
    </source>
</evidence>
<dbReference type="InterPro" id="IPR003004">
    <property type="entry name" value="GspF/PilC"/>
</dbReference>
<evidence type="ECO:0000256" key="2">
    <source>
        <dbReference type="ARBA" id="ARBA00005745"/>
    </source>
</evidence>
<evidence type="ECO:0000256" key="5">
    <source>
        <dbReference type="ARBA" id="ARBA00022989"/>
    </source>
</evidence>
<dbReference type="Gene3D" id="1.20.81.30">
    <property type="entry name" value="Type II secretion system (T2SS), domain F"/>
    <property type="match status" value="2"/>
</dbReference>